<accession>A0A9K3IWG8</accession>
<keyword evidence="3" id="KW-0346">Stress response</keyword>
<evidence type="ECO:0000256" key="2">
    <source>
        <dbReference type="ARBA" id="ARBA00022840"/>
    </source>
</evidence>
<gene>
    <name evidence="3" type="ORF">HanXRQr2_Chr06g0270991</name>
</gene>
<organism evidence="3 4">
    <name type="scientific">Helianthus annuus</name>
    <name type="common">Common sunflower</name>
    <dbReference type="NCBI Taxonomy" id="4232"/>
    <lineage>
        <taxon>Eukaryota</taxon>
        <taxon>Viridiplantae</taxon>
        <taxon>Streptophyta</taxon>
        <taxon>Embryophyta</taxon>
        <taxon>Tracheophyta</taxon>
        <taxon>Spermatophyta</taxon>
        <taxon>Magnoliopsida</taxon>
        <taxon>eudicotyledons</taxon>
        <taxon>Gunneridae</taxon>
        <taxon>Pentapetalae</taxon>
        <taxon>asterids</taxon>
        <taxon>campanulids</taxon>
        <taxon>Asterales</taxon>
        <taxon>Asteraceae</taxon>
        <taxon>Asteroideae</taxon>
        <taxon>Heliantheae alliance</taxon>
        <taxon>Heliantheae</taxon>
        <taxon>Helianthus</taxon>
    </lineage>
</organism>
<evidence type="ECO:0000256" key="1">
    <source>
        <dbReference type="ARBA" id="ARBA00022741"/>
    </source>
</evidence>
<dbReference type="AlphaFoldDB" id="A0A9K3IWG8"/>
<proteinExistence type="predicted"/>
<dbReference type="GO" id="GO:0005524">
    <property type="term" value="F:ATP binding"/>
    <property type="evidence" value="ECO:0007669"/>
    <property type="project" value="UniProtKB-KW"/>
</dbReference>
<dbReference type="Gene3D" id="3.90.640.10">
    <property type="entry name" value="Actin, Chain A, domain 4"/>
    <property type="match status" value="1"/>
</dbReference>
<dbReference type="PANTHER" id="PTHR19375">
    <property type="entry name" value="HEAT SHOCK PROTEIN 70KDA"/>
    <property type="match status" value="1"/>
</dbReference>
<dbReference type="EMBL" id="MNCJ02000321">
    <property type="protein sequence ID" value="KAF5803410.1"/>
    <property type="molecule type" value="Genomic_DNA"/>
</dbReference>
<reference evidence="3" key="2">
    <citation type="submission" date="2020-06" db="EMBL/GenBank/DDBJ databases">
        <title>Helianthus annuus Genome sequencing and assembly Release 2.</title>
        <authorList>
            <person name="Gouzy J."/>
            <person name="Langlade N."/>
            <person name="Munos S."/>
        </authorList>
    </citation>
    <scope>NUCLEOTIDE SEQUENCE</scope>
    <source>
        <tissue evidence="3">Leaves</tissue>
    </source>
</reference>
<dbReference type="SUPFAM" id="SSF53067">
    <property type="entry name" value="Actin-like ATPase domain"/>
    <property type="match status" value="1"/>
</dbReference>
<dbReference type="FunFam" id="3.90.640.10:FF:000003">
    <property type="entry name" value="Molecular chaperone DnaK"/>
    <property type="match status" value="1"/>
</dbReference>
<dbReference type="InterPro" id="IPR013126">
    <property type="entry name" value="Hsp_70_fam"/>
</dbReference>
<dbReference type="Proteomes" id="UP000215914">
    <property type="component" value="Unassembled WGS sequence"/>
</dbReference>
<reference evidence="3" key="1">
    <citation type="journal article" date="2017" name="Nature">
        <title>The sunflower genome provides insights into oil metabolism, flowering and Asterid evolution.</title>
        <authorList>
            <person name="Badouin H."/>
            <person name="Gouzy J."/>
            <person name="Grassa C.J."/>
            <person name="Murat F."/>
            <person name="Staton S.E."/>
            <person name="Cottret L."/>
            <person name="Lelandais-Briere C."/>
            <person name="Owens G.L."/>
            <person name="Carrere S."/>
            <person name="Mayjonade B."/>
            <person name="Legrand L."/>
            <person name="Gill N."/>
            <person name="Kane N.C."/>
            <person name="Bowers J.E."/>
            <person name="Hubner S."/>
            <person name="Bellec A."/>
            <person name="Berard A."/>
            <person name="Berges H."/>
            <person name="Blanchet N."/>
            <person name="Boniface M.C."/>
            <person name="Brunel D."/>
            <person name="Catrice O."/>
            <person name="Chaidir N."/>
            <person name="Claudel C."/>
            <person name="Donnadieu C."/>
            <person name="Faraut T."/>
            <person name="Fievet G."/>
            <person name="Helmstetter N."/>
            <person name="King M."/>
            <person name="Knapp S.J."/>
            <person name="Lai Z."/>
            <person name="Le Paslier M.C."/>
            <person name="Lippi Y."/>
            <person name="Lorenzon L."/>
            <person name="Mandel J.R."/>
            <person name="Marage G."/>
            <person name="Marchand G."/>
            <person name="Marquand E."/>
            <person name="Bret-Mestries E."/>
            <person name="Morien E."/>
            <person name="Nambeesan S."/>
            <person name="Nguyen T."/>
            <person name="Pegot-Espagnet P."/>
            <person name="Pouilly N."/>
            <person name="Raftis F."/>
            <person name="Sallet E."/>
            <person name="Schiex T."/>
            <person name="Thomas J."/>
            <person name="Vandecasteele C."/>
            <person name="Vares D."/>
            <person name="Vear F."/>
            <person name="Vautrin S."/>
            <person name="Crespi M."/>
            <person name="Mangin B."/>
            <person name="Burke J.M."/>
            <person name="Salse J."/>
            <person name="Munos S."/>
            <person name="Vincourt P."/>
            <person name="Rieseberg L.H."/>
            <person name="Langlade N.B."/>
        </authorList>
    </citation>
    <scope>NUCLEOTIDE SEQUENCE</scope>
    <source>
        <tissue evidence="3">Leaves</tissue>
    </source>
</reference>
<dbReference type="Pfam" id="PF00012">
    <property type="entry name" value="HSP70"/>
    <property type="match status" value="1"/>
</dbReference>
<dbReference type="GO" id="GO:0140662">
    <property type="term" value="F:ATP-dependent protein folding chaperone"/>
    <property type="evidence" value="ECO:0007669"/>
    <property type="project" value="InterPro"/>
</dbReference>
<comment type="caution">
    <text evidence="3">The sequence shown here is derived from an EMBL/GenBank/DDBJ whole genome shotgun (WGS) entry which is preliminary data.</text>
</comment>
<dbReference type="InterPro" id="IPR043129">
    <property type="entry name" value="ATPase_NBD"/>
</dbReference>
<protein>
    <submittedName>
        <fullName evidence="3">Heat shock protein 70 family</fullName>
    </submittedName>
</protein>
<evidence type="ECO:0000313" key="4">
    <source>
        <dbReference type="Proteomes" id="UP000215914"/>
    </source>
</evidence>
<keyword evidence="2" id="KW-0067">ATP-binding</keyword>
<keyword evidence="4" id="KW-1185">Reference proteome</keyword>
<dbReference type="Gramene" id="mRNA:HanXRQr2_Chr06g0270991">
    <property type="protein sequence ID" value="CDS:HanXRQr2_Chr06g0270991.1"/>
    <property type="gene ID" value="HanXRQr2_Chr06g0270991"/>
</dbReference>
<keyword evidence="1" id="KW-0547">Nucleotide-binding</keyword>
<sequence length="68" mass="8123">MEYFIKLIKKKHRKDISKDHRALGKLRREAERAKRALRSQHQVCVETESLFDGFLRAIDQSSIRRAEQ</sequence>
<name>A0A9K3IWG8_HELAN</name>
<evidence type="ECO:0000313" key="3">
    <source>
        <dbReference type="EMBL" id="KAF5803410.1"/>
    </source>
</evidence>